<dbReference type="PROSITE" id="PS50943">
    <property type="entry name" value="HTH_CROC1"/>
    <property type="match status" value="1"/>
</dbReference>
<proteinExistence type="predicted"/>
<sequence>MDFGRIQINLEALRKSQNISINKLACRAEMQRTQLKGYCKNDVQRLDISVLARLCYALDCDITDILEYIPPKKNTEH</sequence>
<keyword evidence="3" id="KW-1185">Reference proteome</keyword>
<dbReference type="AlphaFoldDB" id="A0A6I2UD49"/>
<dbReference type="SUPFAM" id="SSF47413">
    <property type="entry name" value="lambda repressor-like DNA-binding domains"/>
    <property type="match status" value="1"/>
</dbReference>
<reference evidence="2 3" key="1">
    <citation type="submission" date="2019-08" db="EMBL/GenBank/DDBJ databases">
        <title>In-depth cultivation of the pig gut microbiome towards novel bacterial diversity and tailored functional studies.</title>
        <authorList>
            <person name="Wylensek D."/>
            <person name="Hitch T.C.A."/>
            <person name="Clavel T."/>
        </authorList>
    </citation>
    <scope>NUCLEOTIDE SEQUENCE [LARGE SCALE GENOMIC DNA]</scope>
    <source>
        <strain evidence="2 3">WCA-693-APC-5D-A</strain>
    </source>
</reference>
<protein>
    <submittedName>
        <fullName evidence="2">Helix-turn-helix transcriptional regulator</fullName>
    </submittedName>
</protein>
<dbReference type="SMART" id="SM00530">
    <property type="entry name" value="HTH_XRE"/>
    <property type="match status" value="1"/>
</dbReference>
<dbReference type="GO" id="GO:0003677">
    <property type="term" value="F:DNA binding"/>
    <property type="evidence" value="ECO:0007669"/>
    <property type="project" value="InterPro"/>
</dbReference>
<organism evidence="2 3">
    <name type="scientific">Anaerovibrio slackiae</name>
    <dbReference type="NCBI Taxonomy" id="2652309"/>
    <lineage>
        <taxon>Bacteria</taxon>
        <taxon>Bacillati</taxon>
        <taxon>Bacillota</taxon>
        <taxon>Negativicutes</taxon>
        <taxon>Selenomonadales</taxon>
        <taxon>Selenomonadaceae</taxon>
        <taxon>Anaerovibrio</taxon>
    </lineage>
</organism>
<gene>
    <name evidence="2" type="ORF">FYJ84_10640</name>
</gene>
<feature type="domain" description="HTH cro/C1-type" evidence="1">
    <location>
        <begin position="10"/>
        <end position="65"/>
    </location>
</feature>
<dbReference type="InterPro" id="IPR010982">
    <property type="entry name" value="Lambda_DNA-bd_dom_sf"/>
</dbReference>
<dbReference type="EMBL" id="VUNR01000023">
    <property type="protein sequence ID" value="MSU09443.1"/>
    <property type="molecule type" value="Genomic_DNA"/>
</dbReference>
<name>A0A6I2UD49_9FIRM</name>
<evidence type="ECO:0000313" key="2">
    <source>
        <dbReference type="EMBL" id="MSU09443.1"/>
    </source>
</evidence>
<dbReference type="Pfam" id="PF13443">
    <property type="entry name" value="HTH_26"/>
    <property type="match status" value="1"/>
</dbReference>
<dbReference type="CDD" id="cd00093">
    <property type="entry name" value="HTH_XRE"/>
    <property type="match status" value="1"/>
</dbReference>
<dbReference type="Gene3D" id="1.10.260.40">
    <property type="entry name" value="lambda repressor-like DNA-binding domains"/>
    <property type="match status" value="1"/>
</dbReference>
<evidence type="ECO:0000313" key="3">
    <source>
        <dbReference type="Proteomes" id="UP000433181"/>
    </source>
</evidence>
<dbReference type="Proteomes" id="UP000433181">
    <property type="component" value="Unassembled WGS sequence"/>
</dbReference>
<dbReference type="InterPro" id="IPR001387">
    <property type="entry name" value="Cro/C1-type_HTH"/>
</dbReference>
<evidence type="ECO:0000259" key="1">
    <source>
        <dbReference type="PROSITE" id="PS50943"/>
    </source>
</evidence>
<accession>A0A6I2UD49</accession>
<comment type="caution">
    <text evidence="2">The sequence shown here is derived from an EMBL/GenBank/DDBJ whole genome shotgun (WGS) entry which is preliminary data.</text>
</comment>